<evidence type="ECO:0000313" key="1">
    <source>
        <dbReference type="EMBL" id="JAH67978.1"/>
    </source>
</evidence>
<name>A0A0E9USN4_ANGAN</name>
<dbReference type="AlphaFoldDB" id="A0A0E9USN4"/>
<protein>
    <submittedName>
        <fullName evidence="1">Uncharacterized protein</fullName>
    </submittedName>
</protein>
<dbReference type="EMBL" id="GBXM01040599">
    <property type="protein sequence ID" value="JAH67978.1"/>
    <property type="molecule type" value="Transcribed_RNA"/>
</dbReference>
<reference evidence="1" key="2">
    <citation type="journal article" date="2015" name="Fish Shellfish Immunol.">
        <title>Early steps in the European eel (Anguilla anguilla)-Vibrio vulnificus interaction in the gills: Role of the RtxA13 toxin.</title>
        <authorList>
            <person name="Callol A."/>
            <person name="Pajuelo D."/>
            <person name="Ebbesson L."/>
            <person name="Teles M."/>
            <person name="MacKenzie S."/>
            <person name="Amaro C."/>
        </authorList>
    </citation>
    <scope>NUCLEOTIDE SEQUENCE</scope>
</reference>
<accession>A0A0E9USN4</accession>
<sequence length="35" mass="4419">MSWLPLFRMSKKPKWWHSIKPYWMSFRGIQSSDYI</sequence>
<proteinExistence type="predicted"/>
<organism evidence="1">
    <name type="scientific">Anguilla anguilla</name>
    <name type="common">European freshwater eel</name>
    <name type="synonym">Muraena anguilla</name>
    <dbReference type="NCBI Taxonomy" id="7936"/>
    <lineage>
        <taxon>Eukaryota</taxon>
        <taxon>Metazoa</taxon>
        <taxon>Chordata</taxon>
        <taxon>Craniata</taxon>
        <taxon>Vertebrata</taxon>
        <taxon>Euteleostomi</taxon>
        <taxon>Actinopterygii</taxon>
        <taxon>Neopterygii</taxon>
        <taxon>Teleostei</taxon>
        <taxon>Anguilliformes</taxon>
        <taxon>Anguillidae</taxon>
        <taxon>Anguilla</taxon>
    </lineage>
</organism>
<reference evidence="1" key="1">
    <citation type="submission" date="2014-11" db="EMBL/GenBank/DDBJ databases">
        <authorList>
            <person name="Amaro Gonzalez C."/>
        </authorList>
    </citation>
    <scope>NUCLEOTIDE SEQUENCE</scope>
</reference>